<name>A0A1G8HNJ6_9CLOT</name>
<reference evidence="3 4" key="1">
    <citation type="submission" date="2016-10" db="EMBL/GenBank/DDBJ databases">
        <authorList>
            <person name="de Groot N.N."/>
        </authorList>
    </citation>
    <scope>NUCLEOTIDE SEQUENCE [LARGE SCALE GENOMIC DNA]</scope>
    <source>
        <strain evidence="3 4">CGMCC 1.5058</strain>
    </source>
</reference>
<feature type="domain" description="DUF1468" evidence="2">
    <location>
        <begin position="12"/>
        <end position="148"/>
    </location>
</feature>
<gene>
    <name evidence="3" type="ORF">SAMN05421804_101643</name>
</gene>
<keyword evidence="1" id="KW-1133">Transmembrane helix</keyword>
<keyword evidence="1" id="KW-0472">Membrane</keyword>
<keyword evidence="1" id="KW-0812">Transmembrane</keyword>
<accession>A0A1G8HNJ6</accession>
<organism evidence="3 4">
    <name type="scientific">Proteiniclasticum ruminis</name>
    <dbReference type="NCBI Taxonomy" id="398199"/>
    <lineage>
        <taxon>Bacteria</taxon>
        <taxon>Bacillati</taxon>
        <taxon>Bacillota</taxon>
        <taxon>Clostridia</taxon>
        <taxon>Eubacteriales</taxon>
        <taxon>Clostridiaceae</taxon>
        <taxon>Proteiniclasticum</taxon>
    </lineage>
</organism>
<evidence type="ECO:0000256" key="1">
    <source>
        <dbReference type="SAM" id="Phobius"/>
    </source>
</evidence>
<dbReference type="InterPro" id="IPR009936">
    <property type="entry name" value="DUF1468"/>
</dbReference>
<feature type="transmembrane region" description="Helical" evidence="1">
    <location>
        <begin position="42"/>
        <end position="61"/>
    </location>
</feature>
<protein>
    <submittedName>
        <fullName evidence="3">Tripartite tricarboxylate transporter TctB family protein</fullName>
    </submittedName>
</protein>
<dbReference type="RefSeq" id="WP_031574005.1">
    <property type="nucleotide sequence ID" value="NZ_FNDZ01000001.1"/>
</dbReference>
<evidence type="ECO:0000313" key="3">
    <source>
        <dbReference type="EMBL" id="SDI08168.1"/>
    </source>
</evidence>
<evidence type="ECO:0000313" key="4">
    <source>
        <dbReference type="Proteomes" id="UP000183255"/>
    </source>
</evidence>
<dbReference type="Proteomes" id="UP000183255">
    <property type="component" value="Unassembled WGS sequence"/>
</dbReference>
<feature type="transmembrane region" description="Helical" evidence="1">
    <location>
        <begin position="82"/>
        <end position="110"/>
    </location>
</feature>
<evidence type="ECO:0000259" key="2">
    <source>
        <dbReference type="Pfam" id="PF07331"/>
    </source>
</evidence>
<feature type="transmembrane region" description="Helical" evidence="1">
    <location>
        <begin position="122"/>
        <end position="143"/>
    </location>
</feature>
<dbReference type="EMBL" id="FNDZ01000001">
    <property type="protein sequence ID" value="SDI08168.1"/>
    <property type="molecule type" value="Genomic_DNA"/>
</dbReference>
<proteinExistence type="predicted"/>
<sequence length="154" mass="17092">MRRDTVTGLTGVVVSVLFLFLTFTQVKDIPNLLEPGPRLMPIFAIILICGSSIGLIIRGYMDRKIKEKPYFPKGGVRKITVSYLLLVIFGIAMGLFGFLLTAPVATYTFIYNLKGENKVSRLSAVIISLLVTFGLYAMFIYGFKIKLPEGIIFG</sequence>
<dbReference type="Pfam" id="PF07331">
    <property type="entry name" value="TctB"/>
    <property type="match status" value="1"/>
</dbReference>
<dbReference type="AlphaFoldDB" id="A0A1G8HNJ6"/>